<feature type="binding site" evidence="10">
    <location>
        <position position="137"/>
    </location>
    <ligand>
        <name>NADP(+)</name>
        <dbReference type="ChEBI" id="CHEBI:58349"/>
    </ligand>
</feature>
<dbReference type="GO" id="GO:0004324">
    <property type="term" value="F:ferredoxin-NADP+ reductase activity"/>
    <property type="evidence" value="ECO:0007669"/>
    <property type="project" value="UniProtKB-EC"/>
</dbReference>
<keyword evidence="14" id="KW-1185">Reference proteome</keyword>
<feature type="domain" description="FAD-binding FR-type" evidence="12">
    <location>
        <begin position="55"/>
        <end position="182"/>
    </location>
</feature>
<accession>A0ABD3N9A3</accession>
<dbReference type="PRINTS" id="PR00371">
    <property type="entry name" value="FPNCR"/>
</dbReference>
<feature type="binding site" evidence="10">
    <location>
        <position position="117"/>
    </location>
    <ligand>
        <name>NADP(+)</name>
        <dbReference type="ChEBI" id="CHEBI:58349"/>
    </ligand>
</feature>
<evidence type="ECO:0000313" key="14">
    <source>
        <dbReference type="Proteomes" id="UP001530315"/>
    </source>
</evidence>
<evidence type="ECO:0000256" key="2">
    <source>
        <dbReference type="ARBA" id="ARBA00008312"/>
    </source>
</evidence>
<feature type="binding site" evidence="10">
    <location>
        <position position="198"/>
    </location>
    <ligand>
        <name>NADP(+)</name>
        <dbReference type="ChEBI" id="CHEBI:58349"/>
    </ligand>
</feature>
<dbReference type="PIRSF" id="PIRSF501178">
    <property type="entry name" value="FNR-PetH"/>
    <property type="match status" value="1"/>
</dbReference>
<evidence type="ECO:0000256" key="1">
    <source>
        <dbReference type="ARBA" id="ARBA00001974"/>
    </source>
</evidence>
<feature type="binding site" evidence="10">
    <location>
        <position position="338"/>
    </location>
    <ligand>
        <name>NADP(+)</name>
        <dbReference type="ChEBI" id="CHEBI:58349"/>
    </ligand>
</feature>
<dbReference type="EC" id="1.18.1.2" evidence="3"/>
<reference evidence="13 14" key="1">
    <citation type="submission" date="2024-10" db="EMBL/GenBank/DDBJ databases">
        <title>Updated reference genomes for cyclostephanoid diatoms.</title>
        <authorList>
            <person name="Roberts W.R."/>
            <person name="Alverson A.J."/>
        </authorList>
    </citation>
    <scope>NUCLEOTIDE SEQUENCE [LARGE SCALE GENOMIC DNA]</scope>
    <source>
        <strain evidence="13 14">AJA276-08</strain>
    </source>
</reference>
<dbReference type="Gene3D" id="2.40.30.10">
    <property type="entry name" value="Translation factors"/>
    <property type="match status" value="1"/>
</dbReference>
<keyword evidence="6 9" id="KW-0521">NADP</keyword>
<dbReference type="SUPFAM" id="SSF63380">
    <property type="entry name" value="Riboflavin synthase domain-like"/>
    <property type="match status" value="1"/>
</dbReference>
<evidence type="ECO:0000256" key="10">
    <source>
        <dbReference type="PIRSR" id="PIRSR000361-1"/>
    </source>
</evidence>
<evidence type="ECO:0000256" key="6">
    <source>
        <dbReference type="ARBA" id="ARBA00022857"/>
    </source>
</evidence>
<gene>
    <name evidence="13" type="ORF">ACHAW5_004514</name>
</gene>
<feature type="chain" id="PRO_5044744148" description="ferredoxin--NADP(+) reductase" evidence="11">
    <location>
        <begin position="17"/>
        <end position="340"/>
    </location>
</feature>
<comment type="caution">
    <text evidence="13">The sequence shown here is derived from an EMBL/GenBank/DDBJ whole genome shotgun (WGS) entry which is preliminary data.</text>
</comment>
<dbReference type="Gene3D" id="3.40.50.80">
    <property type="entry name" value="Nucleotide-binding domain of ferredoxin-NADP reductase (FNR) module"/>
    <property type="match status" value="1"/>
</dbReference>
<evidence type="ECO:0000256" key="3">
    <source>
        <dbReference type="ARBA" id="ARBA00013223"/>
    </source>
</evidence>
<dbReference type="InterPro" id="IPR015701">
    <property type="entry name" value="FNR"/>
</dbReference>
<dbReference type="FunFam" id="3.40.50.80:FF:000008">
    <property type="entry name" value="Ferredoxin--NADP reductase, chloroplastic"/>
    <property type="match status" value="1"/>
</dbReference>
<keyword evidence="11" id="KW-0732">Signal</keyword>
<protein>
    <recommendedName>
        <fullName evidence="3">ferredoxin--NADP(+) reductase</fullName>
        <ecNumber evidence="3">1.18.1.2</ecNumber>
    </recommendedName>
</protein>
<evidence type="ECO:0000256" key="7">
    <source>
        <dbReference type="ARBA" id="ARBA00023002"/>
    </source>
</evidence>
<dbReference type="AlphaFoldDB" id="A0ABD3N9A3"/>
<evidence type="ECO:0000259" key="12">
    <source>
        <dbReference type="PROSITE" id="PS51384"/>
    </source>
</evidence>
<feature type="binding site" evidence="10">
    <location>
        <position position="271"/>
    </location>
    <ligand>
        <name>NADP(+)</name>
        <dbReference type="ChEBI" id="CHEBI:58349"/>
    </ligand>
</feature>
<dbReference type="InterPro" id="IPR001433">
    <property type="entry name" value="OxRdtase_FAD/NAD-bd"/>
</dbReference>
<dbReference type="Pfam" id="PF00175">
    <property type="entry name" value="NAD_binding_1"/>
    <property type="match status" value="1"/>
</dbReference>
<dbReference type="InterPro" id="IPR039261">
    <property type="entry name" value="FNR_nucleotide-bd"/>
</dbReference>
<dbReference type="PANTHER" id="PTHR43314">
    <property type="match status" value="1"/>
</dbReference>
<dbReference type="SUPFAM" id="SSF52343">
    <property type="entry name" value="Ferredoxin reductase-like, C-terminal NADP-linked domain"/>
    <property type="match status" value="1"/>
</dbReference>
<dbReference type="PIRSF" id="PIRSF000361">
    <property type="entry name" value="Frd-NADP+_RD"/>
    <property type="match status" value="1"/>
</dbReference>
<name>A0ABD3N9A3_9STRA</name>
<comment type="similarity">
    <text evidence="2">Belongs to the ferredoxin--NADP reductase type 1 family.</text>
</comment>
<dbReference type="InterPro" id="IPR035442">
    <property type="entry name" value="FNR_plant_Cyanobacteria"/>
</dbReference>
<dbReference type="PROSITE" id="PS51384">
    <property type="entry name" value="FAD_FR"/>
    <property type="match status" value="1"/>
</dbReference>
<dbReference type="InterPro" id="IPR017938">
    <property type="entry name" value="Riboflavin_synthase-like_b-brl"/>
</dbReference>
<evidence type="ECO:0000256" key="4">
    <source>
        <dbReference type="ARBA" id="ARBA00022630"/>
    </source>
</evidence>
<dbReference type="EMBL" id="JALLAZ020001575">
    <property type="protein sequence ID" value="KAL3772532.1"/>
    <property type="molecule type" value="Genomic_DNA"/>
</dbReference>
<dbReference type="Proteomes" id="UP001530315">
    <property type="component" value="Unassembled WGS sequence"/>
</dbReference>
<dbReference type="CDD" id="cd06208">
    <property type="entry name" value="CYPOR_like_FNR"/>
    <property type="match status" value="1"/>
</dbReference>
<feature type="signal peptide" evidence="11">
    <location>
        <begin position="1"/>
        <end position="16"/>
    </location>
</feature>
<evidence type="ECO:0000256" key="11">
    <source>
        <dbReference type="SAM" id="SignalP"/>
    </source>
</evidence>
<sequence length="340" mass="37728">MKVAVFLSATFAGASAFVSQSSPKLGTSLNLKQDFLEYIPYYDHSNVKVNTWKNKAPFTGKVVSTKRIVGPKATGETCHIIIDHKGDFPYIEGQSWGVIPPGVREKDGKPHAVRLYSIASSRYGDDMTGATGSLCVRRATYWCPELKADDPAKKGVCSNFLCDSTPGTEIAMTGPAGKVMLMPEQDPNTDYIMVATGTGIAPFRGFVRRLFFEDTPAANAYKGEAWLFLGVANSDALLYDDEFQDAKSRFPKNFRLDYALSREQENKSGGKMYIQDKVEEYADEIFAKLEGGAHMYFCGLKGMMPGIQDMLAGVCKSKGIDYEEWIKGLKEKKQWHVEVY</sequence>
<feature type="binding site" evidence="10">
    <location>
        <begin position="261"/>
        <end position="262"/>
    </location>
    <ligand>
        <name>NADP(+)</name>
        <dbReference type="ChEBI" id="CHEBI:58349"/>
    </ligand>
</feature>
<keyword evidence="4 9" id="KW-0285">Flavoprotein</keyword>
<comment type="catalytic activity">
    <reaction evidence="8">
        <text>2 reduced [2Fe-2S]-[ferredoxin] + NADP(+) + H(+) = 2 oxidized [2Fe-2S]-[ferredoxin] + NADPH</text>
        <dbReference type="Rhea" id="RHEA:20125"/>
        <dbReference type="Rhea" id="RHEA-COMP:10000"/>
        <dbReference type="Rhea" id="RHEA-COMP:10001"/>
        <dbReference type="ChEBI" id="CHEBI:15378"/>
        <dbReference type="ChEBI" id="CHEBI:33737"/>
        <dbReference type="ChEBI" id="CHEBI:33738"/>
        <dbReference type="ChEBI" id="CHEBI:57783"/>
        <dbReference type="ChEBI" id="CHEBI:58349"/>
        <dbReference type="EC" id="1.18.1.2"/>
    </reaction>
</comment>
<evidence type="ECO:0000256" key="5">
    <source>
        <dbReference type="ARBA" id="ARBA00022827"/>
    </source>
</evidence>
<evidence type="ECO:0000256" key="8">
    <source>
        <dbReference type="ARBA" id="ARBA00047776"/>
    </source>
</evidence>
<keyword evidence="7 9" id="KW-0560">Oxidoreductase</keyword>
<organism evidence="13 14">
    <name type="scientific">Stephanodiscus triporus</name>
    <dbReference type="NCBI Taxonomy" id="2934178"/>
    <lineage>
        <taxon>Eukaryota</taxon>
        <taxon>Sar</taxon>
        <taxon>Stramenopiles</taxon>
        <taxon>Ochrophyta</taxon>
        <taxon>Bacillariophyta</taxon>
        <taxon>Coscinodiscophyceae</taxon>
        <taxon>Thalassiosirophycidae</taxon>
        <taxon>Stephanodiscales</taxon>
        <taxon>Stephanodiscaceae</taxon>
        <taxon>Stephanodiscus</taxon>
    </lineage>
</organism>
<keyword evidence="5 9" id="KW-0274">FAD</keyword>
<evidence type="ECO:0000313" key="13">
    <source>
        <dbReference type="EMBL" id="KAL3772532.1"/>
    </source>
</evidence>
<comment type="cofactor">
    <cofactor evidence="1">
        <name>FAD</name>
        <dbReference type="ChEBI" id="CHEBI:57692"/>
    </cofactor>
</comment>
<dbReference type="InterPro" id="IPR017927">
    <property type="entry name" value="FAD-bd_FR_type"/>
</dbReference>
<feature type="binding site" evidence="10">
    <location>
        <begin position="299"/>
        <end position="300"/>
    </location>
    <ligand>
        <name>NADP(+)</name>
        <dbReference type="ChEBI" id="CHEBI:58349"/>
    </ligand>
</feature>
<proteinExistence type="inferred from homology"/>
<dbReference type="InterPro" id="IPR001709">
    <property type="entry name" value="Flavoprot_Pyr_Nucl_cyt_Rdtase"/>
</dbReference>
<evidence type="ECO:0000256" key="9">
    <source>
        <dbReference type="PIRNR" id="PIRNR000361"/>
    </source>
</evidence>